<protein>
    <submittedName>
        <fullName evidence="2">Uncharacterized protein</fullName>
    </submittedName>
</protein>
<feature type="region of interest" description="Disordered" evidence="1">
    <location>
        <begin position="233"/>
        <end position="274"/>
    </location>
</feature>
<feature type="region of interest" description="Disordered" evidence="1">
    <location>
        <begin position="1"/>
        <end position="85"/>
    </location>
</feature>
<comment type="caution">
    <text evidence="2">The sequence shown here is derived from an EMBL/GenBank/DDBJ whole genome shotgun (WGS) entry which is preliminary data.</text>
</comment>
<feature type="compositionally biased region" description="Basic and acidic residues" evidence="1">
    <location>
        <begin position="253"/>
        <end position="264"/>
    </location>
</feature>
<sequence length="274" mass="30417">MSDKRQREVSTKEPENLDGQDGASQGLTAKKQKGSTPEPPSSTQPRAVQQAVEADTSETDEDAEADLPSWAFDDEDDDDDDYWPGEEDFVFDIMSEEEIQEKANRLREEIRVALCNGLVWKPSCVKGNSSVNVEAKVDHYQVANWAFGGSQDPSDETWAAMDYPTEDFNEDFGPIHNVTGSTPLALTGTHVRINLEESMNDPLQQNMTVIVSASYGTHEARDRLQDTDVCPSDLEHVFSSDDDSSFSEDGDHEEAHRGETKETEDTGELDPSVH</sequence>
<accession>A0AAE0J045</accession>
<evidence type="ECO:0000313" key="2">
    <source>
        <dbReference type="EMBL" id="KAK3334409.1"/>
    </source>
</evidence>
<dbReference type="AlphaFoldDB" id="A0AAE0J045"/>
<keyword evidence="3" id="KW-1185">Reference proteome</keyword>
<dbReference type="Proteomes" id="UP001278500">
    <property type="component" value="Unassembled WGS sequence"/>
</dbReference>
<feature type="compositionally biased region" description="Acidic residues" evidence="1">
    <location>
        <begin position="72"/>
        <end position="85"/>
    </location>
</feature>
<evidence type="ECO:0000313" key="3">
    <source>
        <dbReference type="Proteomes" id="UP001278500"/>
    </source>
</evidence>
<reference evidence="2" key="1">
    <citation type="journal article" date="2023" name="Mol. Phylogenet. Evol.">
        <title>Genome-scale phylogeny and comparative genomics of the fungal order Sordariales.</title>
        <authorList>
            <person name="Hensen N."/>
            <person name="Bonometti L."/>
            <person name="Westerberg I."/>
            <person name="Brannstrom I.O."/>
            <person name="Guillou S."/>
            <person name="Cros-Aarteil S."/>
            <person name="Calhoun S."/>
            <person name="Haridas S."/>
            <person name="Kuo A."/>
            <person name="Mondo S."/>
            <person name="Pangilinan J."/>
            <person name="Riley R."/>
            <person name="LaButti K."/>
            <person name="Andreopoulos B."/>
            <person name="Lipzen A."/>
            <person name="Chen C."/>
            <person name="Yan M."/>
            <person name="Daum C."/>
            <person name="Ng V."/>
            <person name="Clum A."/>
            <person name="Steindorff A."/>
            <person name="Ohm R.A."/>
            <person name="Martin F."/>
            <person name="Silar P."/>
            <person name="Natvig D.O."/>
            <person name="Lalanne C."/>
            <person name="Gautier V."/>
            <person name="Ament-Velasquez S.L."/>
            <person name="Kruys A."/>
            <person name="Hutchinson M.I."/>
            <person name="Powell A.J."/>
            <person name="Barry K."/>
            <person name="Miller A.N."/>
            <person name="Grigoriev I.V."/>
            <person name="Debuchy R."/>
            <person name="Gladieux P."/>
            <person name="Hiltunen Thoren M."/>
            <person name="Johannesson H."/>
        </authorList>
    </citation>
    <scope>NUCLEOTIDE SEQUENCE</scope>
    <source>
        <strain evidence="2">CBS 560.94</strain>
    </source>
</reference>
<gene>
    <name evidence="2" type="ORF">B0H65DRAFT_593031</name>
</gene>
<dbReference type="RefSeq" id="XP_062676575.1">
    <property type="nucleotide sequence ID" value="XM_062831144.1"/>
</dbReference>
<feature type="compositionally biased region" description="Acidic residues" evidence="1">
    <location>
        <begin position="240"/>
        <end position="252"/>
    </location>
</feature>
<evidence type="ECO:0000256" key="1">
    <source>
        <dbReference type="SAM" id="MobiDB-lite"/>
    </source>
</evidence>
<feature type="compositionally biased region" description="Basic and acidic residues" evidence="1">
    <location>
        <begin position="1"/>
        <end position="15"/>
    </location>
</feature>
<name>A0AAE0J045_9PEZI</name>
<reference evidence="2" key="2">
    <citation type="submission" date="2023-06" db="EMBL/GenBank/DDBJ databases">
        <authorList>
            <consortium name="Lawrence Berkeley National Laboratory"/>
            <person name="Haridas S."/>
            <person name="Hensen N."/>
            <person name="Bonometti L."/>
            <person name="Westerberg I."/>
            <person name="Brannstrom I.O."/>
            <person name="Guillou S."/>
            <person name="Cros-Aarteil S."/>
            <person name="Calhoun S."/>
            <person name="Kuo A."/>
            <person name="Mondo S."/>
            <person name="Pangilinan J."/>
            <person name="Riley R."/>
            <person name="Labutti K."/>
            <person name="Andreopoulos B."/>
            <person name="Lipzen A."/>
            <person name="Chen C."/>
            <person name="Yanf M."/>
            <person name="Daum C."/>
            <person name="Ng V."/>
            <person name="Clum A."/>
            <person name="Steindorff A."/>
            <person name="Ohm R."/>
            <person name="Martin F."/>
            <person name="Silar P."/>
            <person name="Natvig D."/>
            <person name="Lalanne C."/>
            <person name="Gautier V."/>
            <person name="Ament-Velasquez S.L."/>
            <person name="Kruys A."/>
            <person name="Hutchinson M.I."/>
            <person name="Powell A.J."/>
            <person name="Barry K."/>
            <person name="Miller A.N."/>
            <person name="Grigoriev I.V."/>
            <person name="Debuchy R."/>
            <person name="Gladieux P."/>
            <person name="Thoren M.H."/>
            <person name="Johannesson H."/>
        </authorList>
    </citation>
    <scope>NUCLEOTIDE SEQUENCE</scope>
    <source>
        <strain evidence="2">CBS 560.94</strain>
    </source>
</reference>
<dbReference type="GeneID" id="87868298"/>
<dbReference type="EMBL" id="JAUEPP010000011">
    <property type="protein sequence ID" value="KAK3334409.1"/>
    <property type="molecule type" value="Genomic_DNA"/>
</dbReference>
<feature type="compositionally biased region" description="Acidic residues" evidence="1">
    <location>
        <begin position="55"/>
        <end position="65"/>
    </location>
</feature>
<organism evidence="2 3">
    <name type="scientific">Neurospora tetraspora</name>
    <dbReference type="NCBI Taxonomy" id="94610"/>
    <lineage>
        <taxon>Eukaryota</taxon>
        <taxon>Fungi</taxon>
        <taxon>Dikarya</taxon>
        <taxon>Ascomycota</taxon>
        <taxon>Pezizomycotina</taxon>
        <taxon>Sordariomycetes</taxon>
        <taxon>Sordariomycetidae</taxon>
        <taxon>Sordariales</taxon>
        <taxon>Sordariaceae</taxon>
        <taxon>Neurospora</taxon>
    </lineage>
</organism>
<proteinExistence type="predicted"/>